<dbReference type="InterPro" id="IPR006915">
    <property type="entry name" value="DUF637_hemagglutn_put"/>
</dbReference>
<dbReference type="Pfam" id="PF05860">
    <property type="entry name" value="TPS"/>
    <property type="match status" value="1"/>
</dbReference>
<dbReference type="InterPro" id="IPR024973">
    <property type="entry name" value="ESPR"/>
</dbReference>
<keyword evidence="4" id="KW-0843">Virulence</keyword>
<dbReference type="Pfam" id="PF13018">
    <property type="entry name" value="ESPR"/>
    <property type="match status" value="1"/>
</dbReference>
<dbReference type="InterPro" id="IPR006914">
    <property type="entry name" value="VENN_dom"/>
</dbReference>
<dbReference type="SMART" id="SM00912">
    <property type="entry name" value="Haemagg_act"/>
    <property type="match status" value="1"/>
</dbReference>
<dbReference type="InterPro" id="IPR008638">
    <property type="entry name" value="FhaB/CdiA-like_TPS"/>
</dbReference>
<dbReference type="InterPro" id="IPR012334">
    <property type="entry name" value="Pectin_lyas_fold"/>
</dbReference>
<keyword evidence="2" id="KW-0800">Toxin</keyword>
<dbReference type="NCBIfam" id="TIGR01901">
    <property type="entry name" value="adhes_NPXG"/>
    <property type="match status" value="1"/>
</dbReference>
<evidence type="ECO:0000256" key="2">
    <source>
        <dbReference type="ARBA" id="ARBA00022656"/>
    </source>
</evidence>
<keyword evidence="3" id="KW-1266">Target cell cytoplasm</keyword>
<dbReference type="GO" id="GO:0090729">
    <property type="term" value="F:toxin activity"/>
    <property type="evidence" value="ECO:0007669"/>
    <property type="project" value="UniProtKB-KW"/>
</dbReference>
<dbReference type="Pfam" id="PF04829">
    <property type="entry name" value="PT-VENN"/>
    <property type="match status" value="1"/>
</dbReference>
<dbReference type="Gene3D" id="2.160.20.10">
    <property type="entry name" value="Single-stranded right-handed beta-helix, Pectin lyase-like"/>
    <property type="match status" value="1"/>
</dbReference>
<evidence type="ECO:0000256" key="1">
    <source>
        <dbReference type="ARBA" id="ARBA00004219"/>
    </source>
</evidence>
<evidence type="ECO:0000256" key="3">
    <source>
        <dbReference type="ARBA" id="ARBA00022913"/>
    </source>
</evidence>
<evidence type="ECO:0000259" key="5">
    <source>
        <dbReference type="SMART" id="SM00912"/>
    </source>
</evidence>
<dbReference type="SUPFAM" id="SSF51126">
    <property type="entry name" value="Pectin lyase-like"/>
    <property type="match status" value="1"/>
</dbReference>
<dbReference type="Pfam" id="PF04830">
    <property type="entry name" value="DUF637"/>
    <property type="match status" value="1"/>
</dbReference>
<organism evidence="6 7">
    <name type="scientific">Acinetobacter pittii</name>
    <name type="common">Acinetobacter genomosp. 3</name>
    <dbReference type="NCBI Taxonomy" id="48296"/>
    <lineage>
        <taxon>Bacteria</taxon>
        <taxon>Pseudomonadati</taxon>
        <taxon>Pseudomonadota</taxon>
        <taxon>Gammaproteobacteria</taxon>
        <taxon>Moraxellales</taxon>
        <taxon>Moraxellaceae</taxon>
        <taxon>Acinetobacter</taxon>
        <taxon>Acinetobacter calcoaceticus/baumannii complex</taxon>
    </lineage>
</organism>
<dbReference type="Proteomes" id="UP000515758">
    <property type="component" value="Chromosome"/>
</dbReference>
<dbReference type="InterPro" id="IPR011050">
    <property type="entry name" value="Pectin_lyase_fold/virulence"/>
</dbReference>
<dbReference type="EMBL" id="AP021936">
    <property type="protein sequence ID" value="BBQ49343.1"/>
    <property type="molecule type" value="Genomic_DNA"/>
</dbReference>
<accession>A0A6S4VCK0</accession>
<feature type="domain" description="Filamentous haemagglutinin FhaB/tRNA nuclease CdiA-like TPS" evidence="5">
    <location>
        <begin position="100"/>
        <end position="219"/>
    </location>
</feature>
<comment type="subcellular location">
    <subcellularLocation>
        <location evidence="1">Target cell</location>
        <location evidence="1">Target cell cytoplasm</location>
    </subcellularLocation>
</comment>
<protein>
    <submittedName>
        <fullName evidence="6">Hemagglutinin</fullName>
    </submittedName>
</protein>
<gene>
    <name evidence="6" type="primary">fhaB</name>
    <name evidence="6" type="ORF">WP2W18E11_23410</name>
</gene>
<name>A0A6S4VCK0_ACIPI</name>
<evidence type="ECO:0000313" key="7">
    <source>
        <dbReference type="Proteomes" id="UP000515758"/>
    </source>
</evidence>
<proteinExistence type="predicted"/>
<evidence type="ECO:0000313" key="6">
    <source>
        <dbReference type="EMBL" id="BBQ49343.1"/>
    </source>
</evidence>
<dbReference type="RefSeq" id="WP_182917410.1">
    <property type="nucleotide sequence ID" value="NZ_AP021936.1"/>
</dbReference>
<evidence type="ECO:0000256" key="4">
    <source>
        <dbReference type="ARBA" id="ARBA00023026"/>
    </source>
</evidence>
<reference evidence="6 7" key="1">
    <citation type="submission" date="2019-12" db="EMBL/GenBank/DDBJ databases">
        <title>complete genome sequences of Acinetobacter pittii str. WP2-W18-ESBL-11 isolated from wastewater treatment plant effluent.</title>
        <authorList>
            <person name="Sekizuka T."/>
            <person name="Itokawa K."/>
            <person name="Yatsu K."/>
            <person name="Inamine Y."/>
            <person name="Kuroda M."/>
        </authorList>
    </citation>
    <scope>NUCLEOTIDE SEQUENCE [LARGE SCALE GENOMIC DNA]</scope>
    <source>
        <strain evidence="6 7">WP2-W18-ESBL-11</strain>
    </source>
</reference>
<sequence length="2023" mass="212276">MNKNLYRIVFNKARNMFMAVAENVRSQSKAAGQSTSSEIVSSGQSLVQEKSFHQLWHVKALAASISLLVPFAPVYAAIVADSAANAANRAVIGAGKNSAGTTVPVVNIQTPKNGISHNIYKQFDVLAEGAVLNNSRTGATTKTVGAVGANPFLATGEARVILNEVNSTAASRFEGNLEVAGQMADVIIANPSGINIKGGGFINANKAIFTTGKPQLNADGSIKQFTVDQGKITVSANPNSKFGLGGNNNDANYVDLYTRALELSAELRAKNDIQVIAGANNVSADLQDVTAKTGTGTAPTLAVDVKALGGMYANNIYLMGTEKGLGVTNAGTLQAVNNLVITSAGKIEHSGTISSTSKTQGLVSLQTTGTGAVADINSSGSINSNSMLNIDSGNNLNVNAKEIIINNGSLAASPLIISSKGNLNLAANSRIFNDAQSGDVYVDAANINLATNAGITSNRGSAYIQSQKDVVAAQGAKLIAAQNLNVSGKGKLSLNENQIQASLGSINLQADSSNTDGLIDIRGGTIYGGKDLNLYSSGDVNLQNLGFALENSATRVKNINAHSGRNLVWNNATKVLPQITGKVALDAENNLSISAQGVSSKDSIQLQAGQLTLNTNFTSQKDINLITETTDLFLNNVLNAQNDINISALTGGITANSLKANSNAGKISILANKNLVLNSLQEIESAPWADQDGATTDMTFINGNKGVTLGSIGDGNVQLKSTRITAEQGDIQLVAGNGVSLQANTDVTISGDSGYDNVRKNVLQGQSLQIQNKKADIVIDSTNLTTSVGGLSINGEGKTTLSNSELNSKGNIELSAKDHLTLQNIEANADKHMALNSQKNIYLNSEQGPTVTSTIWESYSLVNLKAAGLLSLKSKGSQALNSTSIKGGAINIETDGSFNINKDVQLNSARNIFSNQESDKFLASDPQLQKIQGNLSIQTNNTLVLDPEKIKIQGDNNIELISKNGDLTLLGYGGSKGNGSERNFTISGTGDIHVEGKKVDIQGAFISGRNINIFTSSGDINIDGIKNNFNNYASKKYSSELFEKIFNLTMILSNTEFLKKYSASRISQMQEELADLKDASTFLENGTNGFEHAETVLRTSLGDGIINLISKKGIKITGATIQAGYDGKVNIEAQGGSDKIYNSTVLNKNNQPINMNASIIIAGHNDFYDKGNDTDSNYKAISFVSPTTIEGADINIKTVGNSAGDNLVLQGVGISAKNQVKIEAKKNILFDVALEQIFDRSTKVQKKKSWGGLKKKTITTVMENELIRPASVDIDAKNIYIESKEVNPQNSIDIYGGKLTANGGMISVRSGGNLNFYTAPESSKTTIDVNSKSSIMGIKYNSSKTNSTHNVVTQIPTKLVADYIGTKSGFDTRLVGTDFEYLKGATIESGGKIFIEPAITNISTKLKKESNSVVWQSMQDKGSITETAKLPNFNGPVAPTFKAAGGLSVQIPISEKDANKIVLRDEILKLANQPGNTYLKDLVNRNDVDWQKILLTQKDWDYKSQGLTGAGAALIVIIVTIATMGTGTAAAAGAAGGTAASGTTVGLGASMLGTAGVTTTAAGAIVPSTLGAMANAAVTSLAAQASIGLINNGGDIGKTLKEMGSKDSIKNLAASVVTAGLLSQVGTALNLKPDSTLLSDRLVNNFTTSVGSTLVQTAINGGNLGDNLQVALLAGLAGALQGELASQIGTSLDKVDPNIFEYTIHKIAHAAVGCAAAAATKSSCEAGAIGAGVGEIVAGLMPEPANGIEYTDAEKLKIRNIGKLVSGTVAAYTGYDVNTAANSADTAIQNNSLVRLATTTGKLLVKAAEIYGDIKKANKGIVDSKVFVQKLKDQGVSELVGIADDLVTVFGPASTPFDRALAAFDLIIGTDLKPGKAESLKLAQAELDKLKVDQAYTLKVLQVKKDVVTRNRLNGKEFEMSAASKLGVKRNTDRQMITIKTERDGQINIIPDAFGNGGTLVEFKNVQYLTDTQQLRGYGATGKPVTLVVNMNTKISETVKNSILSNKGTIQRFDPIKNTLHSY</sequence>